<keyword evidence="10" id="KW-0739">Sodium transport</keyword>
<dbReference type="Proteomes" id="UP000076865">
    <property type="component" value="Chromosome"/>
</dbReference>
<dbReference type="NCBIfam" id="TIGR00932">
    <property type="entry name" value="2a37"/>
    <property type="match status" value="1"/>
</dbReference>
<organism evidence="13 14">
    <name type="scientific">Anoxybacteroides amylolyticum</name>
    <dbReference type="NCBI Taxonomy" id="294699"/>
    <lineage>
        <taxon>Bacteria</taxon>
        <taxon>Bacillati</taxon>
        <taxon>Bacillota</taxon>
        <taxon>Bacilli</taxon>
        <taxon>Bacillales</taxon>
        <taxon>Anoxybacillaceae</taxon>
        <taxon>Anoxybacteroides</taxon>
    </lineage>
</organism>
<reference evidence="13 14" key="1">
    <citation type="journal article" date="2006" name="Syst. Appl. Microbiol.">
        <title>Anoxybacillus amylolyticus sp. nov., a thermophilic amylase producing bacterium isolated from Mount Rittmann (Antarctica).</title>
        <authorList>
            <person name="Poli A."/>
            <person name="Esposito E."/>
            <person name="Lama L."/>
            <person name="Orlando P."/>
            <person name="Nicolaus G."/>
            <person name="de Appolonia F."/>
            <person name="Gambacorta A."/>
            <person name="Nicolaus B."/>
        </authorList>
    </citation>
    <scope>NUCLEOTIDE SEQUENCE [LARGE SCALE GENOMIC DNA]</scope>
    <source>
        <strain evidence="13 14">DSM 15939</strain>
    </source>
</reference>
<keyword evidence="9 11" id="KW-0472">Membrane</keyword>
<keyword evidence="7" id="KW-0915">Sodium</keyword>
<keyword evidence="5 11" id="KW-0812">Transmembrane</keyword>
<dbReference type="GO" id="GO:0015297">
    <property type="term" value="F:antiporter activity"/>
    <property type="evidence" value="ECO:0007669"/>
    <property type="project" value="UniProtKB-KW"/>
</dbReference>
<evidence type="ECO:0000259" key="12">
    <source>
        <dbReference type="Pfam" id="PF00999"/>
    </source>
</evidence>
<gene>
    <name evidence="13" type="ORF">GFC30_1295</name>
</gene>
<dbReference type="GO" id="GO:1902600">
    <property type="term" value="P:proton transmembrane transport"/>
    <property type="evidence" value="ECO:0007669"/>
    <property type="project" value="InterPro"/>
</dbReference>
<dbReference type="PATRIC" id="fig|294699.3.peg.1312"/>
<dbReference type="RefSeq" id="WP_066323406.1">
    <property type="nucleotide sequence ID" value="NZ_CP015438.1"/>
</dbReference>
<keyword evidence="14" id="KW-1185">Reference proteome</keyword>
<dbReference type="AlphaFoldDB" id="A0A160F4T6"/>
<dbReference type="Pfam" id="PF00999">
    <property type="entry name" value="Na_H_Exchanger"/>
    <property type="match status" value="1"/>
</dbReference>
<accession>A0A160F4T6</accession>
<feature type="transmembrane region" description="Helical" evidence="11">
    <location>
        <begin position="112"/>
        <end position="131"/>
    </location>
</feature>
<keyword evidence="6 11" id="KW-1133">Transmembrane helix</keyword>
<sequence>MFILQLAAILFASKIAGDISVRLGQPAVLGKLLIGIVLGPTVLGIVNDTEILKEVSQIGVILLMFIAGLETDMNEFKRTGKAATFVGVLGIVVPLSVGYVAGTVIGLTHIQAVFLGLLLSATSVSISVQVLKEMNQLQSKEGSTILGAAVIDDIVVIVSLAFLMSVAGSDVALGTVILKKVVFFALAIFVAWKLIPVVLRLFAPLRVDEAIISAGLIICFSFAYFAEATGVASIIGAYIAGLGVSFTDYKKEISHKVETISYSIFVPVFFTSIGVAVELSGVGRHLWLIATLSMLAILTKLVGASFGAKLAGVPWRPALAIGAGMVSRGEVALIIAGIGLEAKLLTADLFSSIVVVVLVTTLVTPPLLKMLFKEEVVKRIA</sequence>
<protein>
    <submittedName>
        <fullName evidence="13">Transporter, monovalent cation:proton antiporter-2 family protein</fullName>
    </submittedName>
</protein>
<feature type="transmembrane region" description="Helical" evidence="11">
    <location>
        <begin position="318"/>
        <end position="340"/>
    </location>
</feature>
<proteinExistence type="inferred from homology"/>
<dbReference type="PANTHER" id="PTHR43562">
    <property type="entry name" value="NAPA-TYPE SODIUM/HYDROGEN ANTIPORTER"/>
    <property type="match status" value="1"/>
</dbReference>
<evidence type="ECO:0000256" key="11">
    <source>
        <dbReference type="SAM" id="Phobius"/>
    </source>
</evidence>
<feature type="transmembrane region" description="Helical" evidence="11">
    <location>
        <begin position="143"/>
        <end position="169"/>
    </location>
</feature>
<comment type="similarity">
    <text evidence="2">Belongs to the monovalent cation:proton antiporter 2 (CPA2) transporter (TC 2.A.37) family.</text>
</comment>
<feature type="domain" description="Cation/H+ exchanger transmembrane" evidence="12">
    <location>
        <begin position="15"/>
        <end position="373"/>
    </location>
</feature>
<evidence type="ECO:0000256" key="4">
    <source>
        <dbReference type="ARBA" id="ARBA00022449"/>
    </source>
</evidence>
<dbReference type="EMBL" id="CP015438">
    <property type="protein sequence ID" value="ANB61081.1"/>
    <property type="molecule type" value="Genomic_DNA"/>
</dbReference>
<evidence type="ECO:0000256" key="3">
    <source>
        <dbReference type="ARBA" id="ARBA00022448"/>
    </source>
</evidence>
<dbReference type="PANTHER" id="PTHR43562:SF3">
    <property type="entry name" value="SODIUM ION_PROTON EXCHANGER (EUROFUNG)"/>
    <property type="match status" value="1"/>
</dbReference>
<feature type="transmembrane region" description="Helical" evidence="11">
    <location>
        <begin position="286"/>
        <end position="306"/>
    </location>
</feature>
<dbReference type="OrthoDB" id="9793589at2"/>
<evidence type="ECO:0000313" key="14">
    <source>
        <dbReference type="Proteomes" id="UP000076865"/>
    </source>
</evidence>
<evidence type="ECO:0000313" key="13">
    <source>
        <dbReference type="EMBL" id="ANB61081.1"/>
    </source>
</evidence>
<feature type="transmembrane region" description="Helical" evidence="11">
    <location>
        <begin position="347"/>
        <end position="368"/>
    </location>
</feature>
<dbReference type="GO" id="GO:0006814">
    <property type="term" value="P:sodium ion transport"/>
    <property type="evidence" value="ECO:0007669"/>
    <property type="project" value="UniProtKB-KW"/>
</dbReference>
<evidence type="ECO:0000256" key="6">
    <source>
        <dbReference type="ARBA" id="ARBA00022989"/>
    </source>
</evidence>
<keyword evidence="8" id="KW-0406">Ion transport</keyword>
<feature type="transmembrane region" description="Helical" evidence="11">
    <location>
        <begin position="82"/>
        <end position="106"/>
    </location>
</feature>
<evidence type="ECO:0000256" key="2">
    <source>
        <dbReference type="ARBA" id="ARBA00005551"/>
    </source>
</evidence>
<feature type="transmembrane region" description="Helical" evidence="11">
    <location>
        <begin position="181"/>
        <end position="202"/>
    </location>
</feature>
<dbReference type="Gene3D" id="1.20.1530.20">
    <property type="match status" value="1"/>
</dbReference>
<evidence type="ECO:0000256" key="5">
    <source>
        <dbReference type="ARBA" id="ARBA00022692"/>
    </source>
</evidence>
<comment type="subcellular location">
    <subcellularLocation>
        <location evidence="1">Membrane</location>
        <topology evidence="1">Multi-pass membrane protein</topology>
    </subcellularLocation>
</comment>
<dbReference type="InterPro" id="IPR004771">
    <property type="entry name" value="K/H_exchanger"/>
</dbReference>
<dbReference type="InterPro" id="IPR006153">
    <property type="entry name" value="Cation/H_exchanger_TM"/>
</dbReference>
<evidence type="ECO:0000256" key="7">
    <source>
        <dbReference type="ARBA" id="ARBA00023053"/>
    </source>
</evidence>
<evidence type="ECO:0000256" key="8">
    <source>
        <dbReference type="ARBA" id="ARBA00023065"/>
    </source>
</evidence>
<dbReference type="InterPro" id="IPR038770">
    <property type="entry name" value="Na+/solute_symporter_sf"/>
</dbReference>
<dbReference type="KEGG" id="aamy:GFC30_1295"/>
<keyword evidence="3" id="KW-0813">Transport</keyword>
<evidence type="ECO:0000256" key="9">
    <source>
        <dbReference type="ARBA" id="ARBA00023136"/>
    </source>
</evidence>
<feature type="transmembrane region" description="Helical" evidence="11">
    <location>
        <begin position="214"/>
        <end position="240"/>
    </location>
</feature>
<keyword evidence="4" id="KW-0050">Antiport</keyword>
<dbReference type="GO" id="GO:0008324">
    <property type="term" value="F:monoatomic cation transmembrane transporter activity"/>
    <property type="evidence" value="ECO:0007669"/>
    <property type="project" value="InterPro"/>
</dbReference>
<evidence type="ECO:0000256" key="1">
    <source>
        <dbReference type="ARBA" id="ARBA00004141"/>
    </source>
</evidence>
<dbReference type="GO" id="GO:0016020">
    <property type="term" value="C:membrane"/>
    <property type="evidence" value="ECO:0007669"/>
    <property type="project" value="UniProtKB-SubCell"/>
</dbReference>
<feature type="transmembrane region" description="Helical" evidence="11">
    <location>
        <begin position="260"/>
        <end position="279"/>
    </location>
</feature>
<evidence type="ECO:0000256" key="10">
    <source>
        <dbReference type="ARBA" id="ARBA00023201"/>
    </source>
</evidence>
<name>A0A160F4T6_9BACL</name>